<organism evidence="1">
    <name type="scientific">Picea sitchensis</name>
    <name type="common">Sitka spruce</name>
    <name type="synonym">Pinus sitchensis</name>
    <dbReference type="NCBI Taxonomy" id="3332"/>
    <lineage>
        <taxon>Eukaryota</taxon>
        <taxon>Viridiplantae</taxon>
        <taxon>Streptophyta</taxon>
        <taxon>Embryophyta</taxon>
        <taxon>Tracheophyta</taxon>
        <taxon>Spermatophyta</taxon>
        <taxon>Pinopsida</taxon>
        <taxon>Pinidae</taxon>
        <taxon>Conifers I</taxon>
        <taxon>Pinales</taxon>
        <taxon>Pinaceae</taxon>
        <taxon>Picea</taxon>
    </lineage>
</organism>
<keyword evidence="1" id="KW-0496">Mitochondrion</keyword>
<reference evidence="1" key="1">
    <citation type="submission" date="2019-03" db="EMBL/GenBank/DDBJ databases">
        <title>Largest Complete Mitochondrial Genome of a Gymnosperm, Sitka Spruce (Picea sitchensis), Indicates Complex Physical Structure.</title>
        <authorList>
            <person name="Jackman S.D."/>
            <person name="Coombe L."/>
            <person name="Warren R."/>
            <person name="Kirk H."/>
            <person name="Trinh E."/>
            <person name="McLeod T."/>
            <person name="Pleasance S."/>
            <person name="Pandoh P."/>
            <person name="Zhao Y."/>
            <person name="Coope R."/>
            <person name="Bousquet J."/>
            <person name="Bohlmann J.C."/>
            <person name="Jones S.J.M."/>
            <person name="Birol I."/>
        </authorList>
    </citation>
    <scope>NUCLEOTIDE SEQUENCE</scope>
    <source>
        <strain evidence="1">Q903</strain>
    </source>
</reference>
<accession>A0A6B9XT85</accession>
<evidence type="ECO:0000313" key="1">
    <source>
        <dbReference type="EMBL" id="QHR90248.1"/>
    </source>
</evidence>
<name>A0A6B9XT85_PICSI</name>
<protein>
    <submittedName>
        <fullName evidence="1">Uncharacterized protein</fullName>
    </submittedName>
</protein>
<geneLocation type="mitochondrion" evidence="1"/>
<dbReference type="EMBL" id="MK697699">
    <property type="protein sequence ID" value="QHR90248.1"/>
    <property type="molecule type" value="Genomic_DNA"/>
</dbReference>
<gene>
    <name evidence="1" type="primary">orf04294</name>
    <name evidence="1" type="ORF">Q903MT_gene4271</name>
</gene>
<sequence>MYSDSCLSILCLITPAFRTKSLNIITPAAFTTTQGQREILTRGIFLDYIMNSRQGKR</sequence>
<proteinExistence type="predicted"/>
<dbReference type="AlphaFoldDB" id="A0A6B9XT85"/>